<sequence length="200" mass="23073">MNVLQEVLDLEWPMFHNVNNAGGKADCQFKKKTFTMMRVSQFSSWDIPTLEAYWQDLKKAVAEGRNLMTEKYARMMETTAPQEYARFADKLPAIDAKTLEIVEGIVTIQTACRAVFEEKYPKTASAGRKLYTADDRNDDTSFETYLRAELKTYSMETLLRYRANLMDLLSKRENIIEIIMTTMVKFYGYTSLAECEGKAV</sequence>
<dbReference type="STRING" id="1528.SAMN04488579_10538"/>
<dbReference type="InterPro" id="IPR025191">
    <property type="entry name" value="DUF4125"/>
</dbReference>
<evidence type="ECO:0000313" key="2">
    <source>
        <dbReference type="Proteomes" id="UP000199652"/>
    </source>
</evidence>
<dbReference type="OrthoDB" id="5387164at2"/>
<dbReference type="Pfam" id="PF13526">
    <property type="entry name" value="DUF4125"/>
    <property type="match status" value="1"/>
</dbReference>
<proteinExistence type="predicted"/>
<accession>A0A1H3DK86</accession>
<dbReference type="AlphaFoldDB" id="A0A1H3DK86"/>
<keyword evidence="2" id="KW-1185">Reference proteome</keyword>
<gene>
    <name evidence="1" type="ORF">SAMN04488579_10538</name>
</gene>
<organism evidence="1 2">
    <name type="scientific">Eubacterium barkeri</name>
    <name type="common">Clostridium barkeri</name>
    <dbReference type="NCBI Taxonomy" id="1528"/>
    <lineage>
        <taxon>Bacteria</taxon>
        <taxon>Bacillati</taxon>
        <taxon>Bacillota</taxon>
        <taxon>Clostridia</taxon>
        <taxon>Eubacteriales</taxon>
        <taxon>Eubacteriaceae</taxon>
        <taxon>Eubacterium</taxon>
    </lineage>
</organism>
<reference evidence="2" key="1">
    <citation type="submission" date="2016-10" db="EMBL/GenBank/DDBJ databases">
        <authorList>
            <person name="Varghese N."/>
            <person name="Submissions S."/>
        </authorList>
    </citation>
    <scope>NUCLEOTIDE SEQUENCE [LARGE SCALE GENOMIC DNA]</scope>
    <source>
        <strain evidence="2">VPI 5359</strain>
    </source>
</reference>
<protein>
    <recommendedName>
        <fullName evidence="3">DUF4125 domain-containing protein</fullName>
    </recommendedName>
</protein>
<dbReference type="Proteomes" id="UP000199652">
    <property type="component" value="Unassembled WGS sequence"/>
</dbReference>
<dbReference type="RefSeq" id="WP_090243890.1">
    <property type="nucleotide sequence ID" value="NZ_FNOU01000005.1"/>
</dbReference>
<dbReference type="EMBL" id="FNOU01000005">
    <property type="protein sequence ID" value="SDX66825.1"/>
    <property type="molecule type" value="Genomic_DNA"/>
</dbReference>
<evidence type="ECO:0008006" key="3">
    <source>
        <dbReference type="Google" id="ProtNLM"/>
    </source>
</evidence>
<name>A0A1H3DK86_EUBBA</name>
<evidence type="ECO:0000313" key="1">
    <source>
        <dbReference type="EMBL" id="SDX66825.1"/>
    </source>
</evidence>